<name>A0ABQ2TLQ5_STRBA</name>
<feature type="compositionally biased region" description="Acidic residues" evidence="1">
    <location>
        <begin position="15"/>
        <end position="24"/>
    </location>
</feature>
<gene>
    <name evidence="2" type="ORF">GCM10010253_56730</name>
</gene>
<dbReference type="Proteomes" id="UP000659767">
    <property type="component" value="Unassembled WGS sequence"/>
</dbReference>
<protein>
    <recommendedName>
        <fullName evidence="4">LysR substrate-binding domain-containing protein</fullName>
    </recommendedName>
</protein>
<reference evidence="3" key="1">
    <citation type="journal article" date="2019" name="Int. J. Syst. Evol. Microbiol.">
        <title>The Global Catalogue of Microorganisms (GCM) 10K type strain sequencing project: providing services to taxonomists for standard genome sequencing and annotation.</title>
        <authorList>
            <consortium name="The Broad Institute Genomics Platform"/>
            <consortium name="The Broad Institute Genome Sequencing Center for Infectious Disease"/>
            <person name="Wu L."/>
            <person name="Ma J."/>
        </authorList>
    </citation>
    <scope>NUCLEOTIDE SEQUENCE [LARGE SCALE GENOMIC DNA]</scope>
    <source>
        <strain evidence="3">JCM 4350</strain>
    </source>
</reference>
<feature type="region of interest" description="Disordered" evidence="1">
    <location>
        <begin position="1"/>
        <end position="27"/>
    </location>
</feature>
<keyword evidence="3" id="KW-1185">Reference proteome</keyword>
<proteinExistence type="predicted"/>
<evidence type="ECO:0008006" key="4">
    <source>
        <dbReference type="Google" id="ProtNLM"/>
    </source>
</evidence>
<organism evidence="2 3">
    <name type="scientific">Streptomyces badius</name>
    <dbReference type="NCBI Taxonomy" id="1941"/>
    <lineage>
        <taxon>Bacteria</taxon>
        <taxon>Bacillati</taxon>
        <taxon>Actinomycetota</taxon>
        <taxon>Actinomycetes</taxon>
        <taxon>Kitasatosporales</taxon>
        <taxon>Streptomycetaceae</taxon>
        <taxon>Streptomyces</taxon>
    </lineage>
</organism>
<dbReference type="InterPro" id="IPR045998">
    <property type="entry name" value="DUF5954"/>
</dbReference>
<feature type="region of interest" description="Disordered" evidence="1">
    <location>
        <begin position="101"/>
        <end position="141"/>
    </location>
</feature>
<feature type="compositionally biased region" description="Basic and acidic residues" evidence="1">
    <location>
        <begin position="1"/>
        <end position="14"/>
    </location>
</feature>
<sequence>MRRDGRLEPPRATDPDDDGWDLDAPDPCRTEGFVVDHEALGAAGVGLSEGIGRAGLLQLAYTADRFPADVRADSHRAVTTHPGVVLLPTTFRVVQRKEASWSMVTAQHSTPQRRRSTSGPRRSSWHAAGPTNSSCGASGSR</sequence>
<evidence type="ECO:0000313" key="3">
    <source>
        <dbReference type="Proteomes" id="UP000659767"/>
    </source>
</evidence>
<dbReference type="Pfam" id="PF19379">
    <property type="entry name" value="DUF5954"/>
    <property type="match status" value="1"/>
</dbReference>
<comment type="caution">
    <text evidence="2">The sequence shown here is derived from an EMBL/GenBank/DDBJ whole genome shotgun (WGS) entry which is preliminary data.</text>
</comment>
<feature type="compositionally biased region" description="Polar residues" evidence="1">
    <location>
        <begin position="130"/>
        <end position="141"/>
    </location>
</feature>
<evidence type="ECO:0000313" key="2">
    <source>
        <dbReference type="EMBL" id="GGS74370.1"/>
    </source>
</evidence>
<accession>A0ABQ2TLQ5</accession>
<evidence type="ECO:0000256" key="1">
    <source>
        <dbReference type="SAM" id="MobiDB-lite"/>
    </source>
</evidence>
<dbReference type="EMBL" id="BMSZ01000018">
    <property type="protein sequence ID" value="GGS74370.1"/>
    <property type="molecule type" value="Genomic_DNA"/>
</dbReference>